<evidence type="ECO:0000313" key="3">
    <source>
        <dbReference type="Proteomes" id="UP000288716"/>
    </source>
</evidence>
<dbReference type="Gene3D" id="2.60.40.10">
    <property type="entry name" value="Immunoglobulins"/>
    <property type="match status" value="1"/>
</dbReference>
<feature type="region of interest" description="Disordered" evidence="1">
    <location>
        <begin position="96"/>
        <end position="122"/>
    </location>
</feature>
<dbReference type="SUPFAM" id="SSF48726">
    <property type="entry name" value="Immunoglobulin"/>
    <property type="match status" value="1"/>
</dbReference>
<keyword evidence="2" id="KW-0675">Receptor</keyword>
<dbReference type="Proteomes" id="UP000288716">
    <property type="component" value="Unassembled WGS sequence"/>
</dbReference>
<dbReference type="InterPro" id="IPR013783">
    <property type="entry name" value="Ig-like_fold"/>
</dbReference>
<feature type="compositionally biased region" description="Acidic residues" evidence="1">
    <location>
        <begin position="112"/>
        <end position="122"/>
    </location>
</feature>
<name>A0A443SKB8_9ACAR</name>
<accession>A0A443SKB8</accession>
<dbReference type="OrthoDB" id="3256376at2759"/>
<gene>
    <name evidence="2" type="ORF">B4U80_05390</name>
</gene>
<dbReference type="STRING" id="299467.A0A443SKB8"/>
<dbReference type="AlphaFoldDB" id="A0A443SKB8"/>
<proteinExistence type="predicted"/>
<dbReference type="EMBL" id="NCKV01001648">
    <property type="protein sequence ID" value="RWS27970.1"/>
    <property type="molecule type" value="Genomic_DNA"/>
</dbReference>
<reference evidence="2 3" key="1">
    <citation type="journal article" date="2018" name="Gigascience">
        <title>Genomes of trombidid mites reveal novel predicted allergens and laterally-transferred genes associated with secondary metabolism.</title>
        <authorList>
            <person name="Dong X."/>
            <person name="Chaisiri K."/>
            <person name="Xia D."/>
            <person name="Armstrong S.D."/>
            <person name="Fang Y."/>
            <person name="Donnelly M.J."/>
            <person name="Kadowaki T."/>
            <person name="McGarry J.W."/>
            <person name="Darby A.C."/>
            <person name="Makepeace B.L."/>
        </authorList>
    </citation>
    <scope>NUCLEOTIDE SEQUENCE [LARGE SCALE GENOMIC DNA]</scope>
    <source>
        <strain evidence="2">UoL-UT</strain>
    </source>
</reference>
<dbReference type="VEuPathDB" id="VectorBase:LDEU004070"/>
<evidence type="ECO:0000313" key="2">
    <source>
        <dbReference type="EMBL" id="RWS27970.1"/>
    </source>
</evidence>
<comment type="caution">
    <text evidence="2">The sequence shown here is derived from an EMBL/GenBank/DDBJ whole genome shotgun (WGS) entry which is preliminary data.</text>
</comment>
<dbReference type="InterPro" id="IPR036179">
    <property type="entry name" value="Ig-like_dom_sf"/>
</dbReference>
<organism evidence="2 3">
    <name type="scientific">Leptotrombidium deliense</name>
    <dbReference type="NCBI Taxonomy" id="299467"/>
    <lineage>
        <taxon>Eukaryota</taxon>
        <taxon>Metazoa</taxon>
        <taxon>Ecdysozoa</taxon>
        <taxon>Arthropoda</taxon>
        <taxon>Chelicerata</taxon>
        <taxon>Arachnida</taxon>
        <taxon>Acari</taxon>
        <taxon>Acariformes</taxon>
        <taxon>Trombidiformes</taxon>
        <taxon>Prostigmata</taxon>
        <taxon>Anystina</taxon>
        <taxon>Parasitengona</taxon>
        <taxon>Trombiculoidea</taxon>
        <taxon>Trombiculidae</taxon>
        <taxon>Leptotrombidium</taxon>
    </lineage>
</organism>
<protein>
    <submittedName>
        <fullName evidence="2">High affinity nerve growth factor receptor-like protein</fullName>
    </submittedName>
</protein>
<sequence length="136" mass="15441">MFYWCIKYKITGFPPANRSWHFNGKPLIMNENVEDLESVWSAINPYGEEEGCLQIKSATHVNDGIYTLFASNSHGKTKKSIEAQFHRDIFSQTQITNYINPRQRPPPSTLVDNDELSNFGDDDSALLDEVSKVAAK</sequence>
<evidence type="ECO:0000256" key="1">
    <source>
        <dbReference type="SAM" id="MobiDB-lite"/>
    </source>
</evidence>
<keyword evidence="3" id="KW-1185">Reference proteome</keyword>